<dbReference type="OrthoDB" id="92543at2"/>
<dbReference type="InterPro" id="IPR019734">
    <property type="entry name" value="TPR_rpt"/>
</dbReference>
<dbReference type="SUPFAM" id="SSF48452">
    <property type="entry name" value="TPR-like"/>
    <property type="match status" value="1"/>
</dbReference>
<dbReference type="InterPro" id="IPR011990">
    <property type="entry name" value="TPR-like_helical_dom_sf"/>
</dbReference>
<dbReference type="PROSITE" id="PS50005">
    <property type="entry name" value="TPR"/>
    <property type="match status" value="1"/>
</dbReference>
<accession>A0A844ZIL2</accession>
<organism evidence="2 3">
    <name type="scientific">Alteraurantiacibacter aestuarii</name>
    <dbReference type="NCBI Taxonomy" id="650004"/>
    <lineage>
        <taxon>Bacteria</taxon>
        <taxon>Pseudomonadati</taxon>
        <taxon>Pseudomonadota</taxon>
        <taxon>Alphaproteobacteria</taxon>
        <taxon>Sphingomonadales</taxon>
        <taxon>Erythrobacteraceae</taxon>
        <taxon>Alteraurantiacibacter</taxon>
    </lineage>
</organism>
<proteinExistence type="predicted"/>
<gene>
    <name evidence="2" type="ORF">GRI32_01510</name>
</gene>
<protein>
    <submittedName>
        <fullName evidence="2">Tetratricopeptide repeat protein</fullName>
    </submittedName>
</protein>
<reference evidence="2 3" key="1">
    <citation type="submission" date="2019-12" db="EMBL/GenBank/DDBJ databases">
        <title>Genomic-based taxomic classification of the family Erythrobacteraceae.</title>
        <authorList>
            <person name="Xu L."/>
        </authorList>
    </citation>
    <scope>NUCLEOTIDE SEQUENCE [LARGE SCALE GENOMIC DNA]</scope>
    <source>
        <strain evidence="2 3">JCM 16339</strain>
    </source>
</reference>
<evidence type="ECO:0000313" key="2">
    <source>
        <dbReference type="EMBL" id="MXO87414.1"/>
    </source>
</evidence>
<dbReference type="Gene3D" id="1.25.40.10">
    <property type="entry name" value="Tetratricopeptide repeat domain"/>
    <property type="match status" value="1"/>
</dbReference>
<dbReference type="Proteomes" id="UP000435243">
    <property type="component" value="Unassembled WGS sequence"/>
</dbReference>
<keyword evidence="3" id="KW-1185">Reference proteome</keyword>
<comment type="caution">
    <text evidence="2">The sequence shown here is derived from an EMBL/GenBank/DDBJ whole genome shotgun (WGS) entry which is preliminary data.</text>
</comment>
<name>A0A844ZIL2_9SPHN</name>
<sequence>MGALLMTQASSLAIIGSPAGTETNDVAFETLAGGNASQAVHDLEALRAQMPNDPALLINLGSAYAELGQADRAEQCYRAAMESDVRYELELADGSWVDSRRAARQALRDLTSENLALN</sequence>
<dbReference type="Pfam" id="PF14559">
    <property type="entry name" value="TPR_19"/>
    <property type="match status" value="1"/>
</dbReference>
<feature type="repeat" description="TPR" evidence="1">
    <location>
        <begin position="54"/>
        <end position="87"/>
    </location>
</feature>
<dbReference type="EMBL" id="WTYY01000001">
    <property type="protein sequence ID" value="MXO87414.1"/>
    <property type="molecule type" value="Genomic_DNA"/>
</dbReference>
<evidence type="ECO:0000256" key="1">
    <source>
        <dbReference type="PROSITE-ProRule" id="PRU00339"/>
    </source>
</evidence>
<dbReference type="AlphaFoldDB" id="A0A844ZIL2"/>
<evidence type="ECO:0000313" key="3">
    <source>
        <dbReference type="Proteomes" id="UP000435243"/>
    </source>
</evidence>
<keyword evidence="1" id="KW-0802">TPR repeat</keyword>